<name>A0A921NR64_9RHOB</name>
<gene>
    <name evidence="3" type="ORF">PMES_03041</name>
</gene>
<dbReference type="AlphaFoldDB" id="A0A921NR64"/>
<protein>
    <submittedName>
        <fullName evidence="3">Uncharacterized protein</fullName>
    </submittedName>
</protein>
<feature type="compositionally biased region" description="Basic and acidic residues" evidence="1">
    <location>
        <begin position="26"/>
        <end position="39"/>
    </location>
</feature>
<accession>A0A921NR64</accession>
<organism evidence="3 4">
    <name type="scientific">Profundibacterium mesophilum KAUST100406-0324</name>
    <dbReference type="NCBI Taxonomy" id="1037889"/>
    <lineage>
        <taxon>Bacteria</taxon>
        <taxon>Pseudomonadati</taxon>
        <taxon>Pseudomonadota</taxon>
        <taxon>Alphaproteobacteria</taxon>
        <taxon>Rhodobacterales</taxon>
        <taxon>Roseobacteraceae</taxon>
        <taxon>Profundibacterium</taxon>
    </lineage>
</organism>
<feature type="signal peptide" evidence="2">
    <location>
        <begin position="1"/>
        <end position="22"/>
    </location>
</feature>
<comment type="caution">
    <text evidence="3">The sequence shown here is derived from an EMBL/GenBank/DDBJ whole genome shotgun (WGS) entry which is preliminary data.</text>
</comment>
<evidence type="ECO:0000313" key="4">
    <source>
        <dbReference type="Proteomes" id="UP000698242"/>
    </source>
</evidence>
<feature type="compositionally biased region" description="Low complexity" evidence="1">
    <location>
        <begin position="91"/>
        <end position="103"/>
    </location>
</feature>
<dbReference type="RefSeq" id="WP_159966546.1">
    <property type="nucleotide sequence ID" value="NZ_APKE01000036.1"/>
</dbReference>
<evidence type="ECO:0000256" key="1">
    <source>
        <dbReference type="SAM" id="MobiDB-lite"/>
    </source>
</evidence>
<keyword evidence="4" id="KW-1185">Reference proteome</keyword>
<keyword evidence="2" id="KW-0732">Signal</keyword>
<evidence type="ECO:0000256" key="2">
    <source>
        <dbReference type="SAM" id="SignalP"/>
    </source>
</evidence>
<reference evidence="3" key="1">
    <citation type="submission" date="2013-03" db="EMBL/GenBank/DDBJ databases">
        <title>Genome Sequence of the Profundibacterium mesophilum strain KAUST100406-0324T from Red Sea, a novel genus in the family Rhodobacteraceae.</title>
        <authorList>
            <person name="Essack M."/>
            <person name="Alam I."/>
            <person name="Lafi F."/>
            <person name="Alawi W."/>
            <person name="Kamanu F."/>
            <person name="Al-Suwailem A."/>
            <person name="Lee O.O."/>
            <person name="Xu Y."/>
            <person name="Bajic V."/>
            <person name="Qian P.-Y."/>
            <person name="Archer J."/>
        </authorList>
    </citation>
    <scope>NUCLEOTIDE SEQUENCE</scope>
    <source>
        <strain evidence="3">KAUST100406-0324</strain>
    </source>
</reference>
<proteinExistence type="predicted"/>
<dbReference type="EMBL" id="APKE01000036">
    <property type="protein sequence ID" value="KAF0674659.1"/>
    <property type="molecule type" value="Genomic_DNA"/>
</dbReference>
<sequence>MIARHFIAGAGALILAAGMAGAAGDADPKAKDGKGKADAAGDGSPALGPGAVIVTIPKARNPLPPGIIDAMRLRLLERAGIAPPPDEGAEAADGAAQNDAEPAGGAGEEAH</sequence>
<evidence type="ECO:0000313" key="3">
    <source>
        <dbReference type="EMBL" id="KAF0674659.1"/>
    </source>
</evidence>
<feature type="region of interest" description="Disordered" evidence="1">
    <location>
        <begin position="79"/>
        <end position="111"/>
    </location>
</feature>
<dbReference type="Proteomes" id="UP000698242">
    <property type="component" value="Unassembled WGS sequence"/>
</dbReference>
<feature type="chain" id="PRO_5037779772" evidence="2">
    <location>
        <begin position="23"/>
        <end position="111"/>
    </location>
</feature>
<feature type="region of interest" description="Disordered" evidence="1">
    <location>
        <begin position="23"/>
        <end position="47"/>
    </location>
</feature>